<dbReference type="Proteomes" id="UP001141806">
    <property type="component" value="Unassembled WGS sequence"/>
</dbReference>
<evidence type="ECO:0000313" key="9">
    <source>
        <dbReference type="Proteomes" id="UP001141806"/>
    </source>
</evidence>
<organism evidence="8 9">
    <name type="scientific">Protea cynaroides</name>
    <dbReference type="NCBI Taxonomy" id="273540"/>
    <lineage>
        <taxon>Eukaryota</taxon>
        <taxon>Viridiplantae</taxon>
        <taxon>Streptophyta</taxon>
        <taxon>Embryophyta</taxon>
        <taxon>Tracheophyta</taxon>
        <taxon>Spermatophyta</taxon>
        <taxon>Magnoliopsida</taxon>
        <taxon>Proteales</taxon>
        <taxon>Proteaceae</taxon>
        <taxon>Protea</taxon>
    </lineage>
</organism>
<dbReference type="GO" id="GO:0009507">
    <property type="term" value="C:chloroplast"/>
    <property type="evidence" value="ECO:0007669"/>
    <property type="project" value="UniProtKB-SubCell"/>
</dbReference>
<keyword evidence="6" id="KW-0443">Lipid metabolism</keyword>
<dbReference type="InterPro" id="IPR045023">
    <property type="entry name" value="FATA/B"/>
</dbReference>
<evidence type="ECO:0000313" key="8">
    <source>
        <dbReference type="EMBL" id="KAJ4958352.1"/>
    </source>
</evidence>
<dbReference type="PANTHER" id="PTHR31727:SF2">
    <property type="entry name" value="PALMITOYL-ACYL CARRIER PROTEIN THIOESTERASE, CHLOROPLASTIC"/>
    <property type="match status" value="1"/>
</dbReference>
<evidence type="ECO:0000256" key="1">
    <source>
        <dbReference type="ARBA" id="ARBA00004229"/>
    </source>
</evidence>
<keyword evidence="6" id="KW-0276">Fatty acid metabolism</keyword>
<evidence type="ECO:0000256" key="4">
    <source>
        <dbReference type="ARBA" id="ARBA00022640"/>
    </source>
</evidence>
<keyword evidence="6" id="KW-0275">Fatty acid biosynthesis</keyword>
<dbReference type="GO" id="GO:0000036">
    <property type="term" value="F:acyl carrier activity"/>
    <property type="evidence" value="ECO:0007669"/>
    <property type="project" value="TreeGrafter"/>
</dbReference>
<comment type="similarity">
    <text evidence="2 6">Belongs to the acyl-ACP thioesterase family.</text>
</comment>
<dbReference type="EMBL" id="JAMYWD010000010">
    <property type="protein sequence ID" value="KAJ4958352.1"/>
    <property type="molecule type" value="Genomic_DNA"/>
</dbReference>
<keyword evidence="9" id="KW-1185">Reference proteome</keyword>
<comment type="caution">
    <text evidence="8">The sequence shown here is derived from an EMBL/GenBank/DDBJ whole genome shotgun (WGS) entry which is preliminary data.</text>
</comment>
<dbReference type="SUPFAM" id="SSF54637">
    <property type="entry name" value="Thioesterase/thiol ester dehydrase-isomerase"/>
    <property type="match status" value="1"/>
</dbReference>
<keyword evidence="6" id="KW-0378">Hydrolase</keyword>
<keyword evidence="4 6" id="KW-0934">Plastid</keyword>
<evidence type="ECO:0000256" key="2">
    <source>
        <dbReference type="ARBA" id="ARBA00006500"/>
    </source>
</evidence>
<dbReference type="InterPro" id="IPR002864">
    <property type="entry name" value="Acyl-ACP_thioesterase_NHD"/>
</dbReference>
<dbReference type="PANTHER" id="PTHR31727">
    <property type="entry name" value="OLEOYL-ACYL CARRIER PROTEIN THIOESTERASE 1, CHLOROPLASTIC"/>
    <property type="match status" value="1"/>
</dbReference>
<comment type="subcellular location">
    <subcellularLocation>
        <location evidence="1 6">Plastid</location>
        <location evidence="1 6">Chloroplast</location>
    </subcellularLocation>
</comment>
<evidence type="ECO:0000256" key="5">
    <source>
        <dbReference type="ARBA" id="ARBA00022946"/>
    </source>
</evidence>
<dbReference type="AlphaFoldDB" id="A0A9Q0K0K2"/>
<sequence length="302" mass="34863">MMTMMQGREVNSLGTLRFKSKDVPSSSNGFFMVRAIKTILKMTVPKQWNKLLHRREREDDIVVNPFSVEEIVKDKRIFDQNFTFRSSDMGPFSKATIESLMILLQSLIIYGHVLETTLNHIRNMGLLNDGLGSTPEMSKKNLIWVLSNMHIVVAHYPSLDDNVQVDNWFISSGNNGQFIEWIIDDCWTKKIYARATSKLVMSKETRKLSKIPEGVRREMESQYLHCYLVMDRDNSRLPRIDHSRTEHVRTGLTHVNNVKYVGLMLGRKECVMNDVLQSLTDCLINADEWNHLLRLDSGTVVA</sequence>
<comment type="function">
    <text evidence="6">Plays an essential role in chain termination during de novo fatty acid synthesis.</text>
</comment>
<gene>
    <name evidence="8" type="ORF">NE237_025463</name>
</gene>
<reference evidence="8" key="1">
    <citation type="journal article" date="2023" name="Plant J.">
        <title>The genome of the king protea, Protea cynaroides.</title>
        <authorList>
            <person name="Chang J."/>
            <person name="Duong T.A."/>
            <person name="Schoeman C."/>
            <person name="Ma X."/>
            <person name="Roodt D."/>
            <person name="Barker N."/>
            <person name="Li Z."/>
            <person name="Van de Peer Y."/>
            <person name="Mizrachi E."/>
        </authorList>
    </citation>
    <scope>NUCLEOTIDE SEQUENCE</scope>
    <source>
        <tissue evidence="8">Young leaves</tissue>
    </source>
</reference>
<accession>A0A9Q0K0K2</accession>
<evidence type="ECO:0000256" key="6">
    <source>
        <dbReference type="RuleBase" id="RU363096"/>
    </source>
</evidence>
<dbReference type="Pfam" id="PF01643">
    <property type="entry name" value="Acyl-ACP_TE"/>
    <property type="match status" value="1"/>
</dbReference>
<protein>
    <recommendedName>
        <fullName evidence="6">Acyl-[acyl-carrier-protein] hydrolase</fullName>
        <ecNumber evidence="6">3.1.2.-</ecNumber>
    </recommendedName>
</protein>
<feature type="domain" description="Acyl-ACP thioesterase N-terminal hotdog" evidence="7">
    <location>
        <begin position="77"/>
        <end position="217"/>
    </location>
</feature>
<dbReference type="GO" id="GO:0016297">
    <property type="term" value="F:fatty acyl-[ACP] hydrolase activity"/>
    <property type="evidence" value="ECO:0007669"/>
    <property type="project" value="InterPro"/>
</dbReference>
<proteinExistence type="inferred from homology"/>
<dbReference type="EC" id="3.1.2.-" evidence="6"/>
<evidence type="ECO:0000256" key="3">
    <source>
        <dbReference type="ARBA" id="ARBA00022528"/>
    </source>
</evidence>
<dbReference type="InterPro" id="IPR029069">
    <property type="entry name" value="HotDog_dom_sf"/>
</dbReference>
<name>A0A9Q0K0K2_9MAGN</name>
<evidence type="ECO:0000259" key="7">
    <source>
        <dbReference type="Pfam" id="PF01643"/>
    </source>
</evidence>
<dbReference type="Gene3D" id="3.10.129.10">
    <property type="entry name" value="Hotdog Thioesterase"/>
    <property type="match status" value="1"/>
</dbReference>
<keyword evidence="3 6" id="KW-0150">Chloroplast</keyword>
<keyword evidence="5" id="KW-0809">Transit peptide</keyword>
<keyword evidence="6" id="KW-0444">Lipid biosynthesis</keyword>